<proteinExistence type="predicted"/>
<dbReference type="EMBL" id="JACHKT010000001">
    <property type="protein sequence ID" value="MBB6001439.1"/>
    <property type="molecule type" value="Genomic_DNA"/>
</dbReference>
<keyword evidence="1" id="KW-0808">Transferase</keyword>
<reference evidence="1 2" key="1">
    <citation type="submission" date="2020-08" db="EMBL/GenBank/DDBJ databases">
        <title>Functional genomics of gut bacteria from endangered species of beetles.</title>
        <authorList>
            <person name="Carlos-Shanley C."/>
        </authorList>
    </citation>
    <scope>NUCLEOTIDE SEQUENCE [LARGE SCALE GENOMIC DNA]</scope>
    <source>
        <strain evidence="1 2">S00070</strain>
    </source>
</reference>
<dbReference type="Proteomes" id="UP000524404">
    <property type="component" value="Unassembled WGS sequence"/>
</dbReference>
<comment type="caution">
    <text evidence="1">The sequence shown here is derived from an EMBL/GenBank/DDBJ whole genome shotgun (WGS) entry which is preliminary data.</text>
</comment>
<protein>
    <submittedName>
        <fullName evidence="1">Rhamnosyltransferase</fullName>
        <ecNumber evidence="1">2.4.1.-</ecNumber>
    </submittedName>
</protein>
<accession>A0A841EJ66</accession>
<evidence type="ECO:0000313" key="2">
    <source>
        <dbReference type="Proteomes" id="UP000524404"/>
    </source>
</evidence>
<dbReference type="AlphaFoldDB" id="A0A841EJ66"/>
<gene>
    <name evidence="1" type="ORF">HNP25_000078</name>
</gene>
<dbReference type="EC" id="2.4.1.-" evidence="1"/>
<keyword evidence="2" id="KW-1185">Reference proteome</keyword>
<dbReference type="RefSeq" id="WP_184128413.1">
    <property type="nucleotide sequence ID" value="NZ_JACHKT010000001.1"/>
</dbReference>
<name>A0A841EJ66_9BACT</name>
<organism evidence="1 2">
    <name type="scientific">Arcicella rosea</name>
    <dbReference type="NCBI Taxonomy" id="502909"/>
    <lineage>
        <taxon>Bacteria</taxon>
        <taxon>Pseudomonadati</taxon>
        <taxon>Bacteroidota</taxon>
        <taxon>Cytophagia</taxon>
        <taxon>Cytophagales</taxon>
        <taxon>Flectobacillaceae</taxon>
        <taxon>Arcicella</taxon>
    </lineage>
</organism>
<sequence>MKRIGLYLFYDKDGVVDDYVIYKLRQLRQHVDYILFISNSSLNGGNLQKAESVSDEILCRENVGFDVWGYKEGLAHIGKHKLALFDELILLNYTFFGPIYPFSELFKTMESSECDFWGISDHGTIAPNPFTGKGVLPVHIQSHFIAVRSRIFKSDSFKQYWETMPQIKSYDESVEKHESRFTEHFHKLGFKSCVYCSHKDYSSNYPLFYDSKEALSKRIPILKRRPFFHEPLFIDKQAVDLKETLEFIKTQTSYPVELIWQNVLRTTRPKDLYSNLDLVKVFSSEQVPPLPKKVRIAVLAHVFYPDMLTEIHNYLQNIPCDFDLIITTGSQESAKEIEVFPFEDTFAKHVKVYVVEQNRGRDMAALFITCRDINLIGEYDYICRIHSKKSPQVTNNASQLFKKHMFESLLSSKGYVQQLIAFFEDHPEVGMMIPSMIHSGGFPTLGHSWFTNKERTVEIAEKLDIKVPFDYPVPHAAFGTMFWYRPEALKRLFEYPWQWDDFDEEPNHQDGSLAHALERLLVYMSHDSGYVAYVIAPTNIIASNYARLEYKANRIMALHSSGDVFAQVLESIGMNEGRILLKYVKLSIKKRFPRLVPYLKILYTAKRKFFR</sequence>
<evidence type="ECO:0000313" key="1">
    <source>
        <dbReference type="EMBL" id="MBB6001439.1"/>
    </source>
</evidence>
<dbReference type="GO" id="GO:0016757">
    <property type="term" value="F:glycosyltransferase activity"/>
    <property type="evidence" value="ECO:0007669"/>
    <property type="project" value="UniProtKB-KW"/>
</dbReference>
<keyword evidence="1" id="KW-0328">Glycosyltransferase</keyword>
<dbReference type="Pfam" id="PF05045">
    <property type="entry name" value="RgpF"/>
    <property type="match status" value="1"/>
</dbReference>
<dbReference type="InterPro" id="IPR007739">
    <property type="entry name" value="RgpF"/>
</dbReference>